<evidence type="ECO:0000313" key="3">
    <source>
        <dbReference type="Proteomes" id="UP000727993"/>
    </source>
</evidence>
<dbReference type="EMBL" id="JADJZA010000006">
    <property type="protein sequence ID" value="MBK9296945.1"/>
    <property type="molecule type" value="Genomic_DNA"/>
</dbReference>
<dbReference type="GO" id="GO:0016747">
    <property type="term" value="F:acyltransferase activity, transferring groups other than amino-acyl groups"/>
    <property type="evidence" value="ECO:0007669"/>
    <property type="project" value="InterPro"/>
</dbReference>
<feature type="domain" description="N-acetyltransferase" evidence="1">
    <location>
        <begin position="97"/>
        <end position="234"/>
    </location>
</feature>
<protein>
    <submittedName>
        <fullName evidence="2">GNAT family N-acetyltransferase</fullName>
    </submittedName>
</protein>
<dbReference type="AlphaFoldDB" id="A0A936NAY2"/>
<dbReference type="SUPFAM" id="SSF55729">
    <property type="entry name" value="Acyl-CoA N-acyltransferases (Nat)"/>
    <property type="match status" value="1"/>
</dbReference>
<dbReference type="CDD" id="cd04301">
    <property type="entry name" value="NAT_SF"/>
    <property type="match status" value="1"/>
</dbReference>
<accession>A0A936NAY2</accession>
<evidence type="ECO:0000259" key="1">
    <source>
        <dbReference type="PROSITE" id="PS51186"/>
    </source>
</evidence>
<reference evidence="2 3" key="1">
    <citation type="submission" date="2020-10" db="EMBL/GenBank/DDBJ databases">
        <title>Connecting structure to function with the recovery of over 1000 high-quality activated sludge metagenome-assembled genomes encoding full-length rRNA genes using long-read sequencing.</title>
        <authorList>
            <person name="Singleton C.M."/>
            <person name="Petriglieri F."/>
            <person name="Kristensen J.M."/>
            <person name="Kirkegaard R.H."/>
            <person name="Michaelsen T.Y."/>
            <person name="Andersen M.H."/>
            <person name="Karst S.M."/>
            <person name="Dueholm M.S."/>
            <person name="Nielsen P.H."/>
            <person name="Albertsen M."/>
        </authorList>
    </citation>
    <scope>NUCLEOTIDE SEQUENCE [LARGE SCALE GENOMIC DNA]</scope>
    <source>
        <strain evidence="2">Lyne_18-Q3-R50-59_MAXAC.006</strain>
    </source>
</reference>
<evidence type="ECO:0000313" key="2">
    <source>
        <dbReference type="EMBL" id="MBK9296945.1"/>
    </source>
</evidence>
<dbReference type="PANTHER" id="PTHR43072">
    <property type="entry name" value="N-ACETYLTRANSFERASE"/>
    <property type="match status" value="1"/>
</dbReference>
<name>A0A936NAY2_9ACTN</name>
<dbReference type="InterPro" id="IPR000182">
    <property type="entry name" value="GNAT_dom"/>
</dbReference>
<dbReference type="Gene3D" id="3.40.630.30">
    <property type="match status" value="1"/>
</dbReference>
<organism evidence="2 3">
    <name type="scientific">Candidatus Neomicrothrix subdominans</name>
    <dbReference type="NCBI Taxonomy" id="2954438"/>
    <lineage>
        <taxon>Bacteria</taxon>
        <taxon>Bacillati</taxon>
        <taxon>Actinomycetota</taxon>
        <taxon>Acidimicrobiia</taxon>
        <taxon>Acidimicrobiales</taxon>
        <taxon>Microthrixaceae</taxon>
        <taxon>Candidatus Neomicrothrix</taxon>
    </lineage>
</organism>
<sequence>MARSSTLAWRGERFRVTPWRGEGVVAHLSIDARGAHPTTTGVGRCVAEATERGFERILTAALHDDDLHPFVQHGFEPVEELIVLAHDLATLPTAPTYRVRSFRLRYRSEVLAVDERAFQQFWQLDSAGLDEAFGATPRARGRLVRDHHSVIAYSVVGLSGSEAFIQRLAVDPDHQGVGLGRALTVDGLAWAKSHMAGVAFVNTQRSNSAALELYDKLGFQRRSRPLTVMGLWLDDRPDDAAAGR</sequence>
<dbReference type="PROSITE" id="PS51186">
    <property type="entry name" value="GNAT"/>
    <property type="match status" value="1"/>
</dbReference>
<gene>
    <name evidence="2" type="ORF">IPN02_08925</name>
</gene>
<dbReference type="Proteomes" id="UP000727993">
    <property type="component" value="Unassembled WGS sequence"/>
</dbReference>
<proteinExistence type="predicted"/>
<dbReference type="Pfam" id="PF00583">
    <property type="entry name" value="Acetyltransf_1"/>
    <property type="match status" value="1"/>
</dbReference>
<comment type="caution">
    <text evidence="2">The sequence shown here is derived from an EMBL/GenBank/DDBJ whole genome shotgun (WGS) entry which is preliminary data.</text>
</comment>
<dbReference type="InterPro" id="IPR016181">
    <property type="entry name" value="Acyl_CoA_acyltransferase"/>
</dbReference>